<dbReference type="EC" id="2.6.1.-" evidence="3"/>
<dbReference type="InterPro" id="IPR015422">
    <property type="entry name" value="PyrdxlP-dep_Trfase_small"/>
</dbReference>
<dbReference type="InterPro" id="IPR004838">
    <property type="entry name" value="NHTrfase_class1_PyrdxlP-BS"/>
</dbReference>
<dbReference type="GO" id="GO:0008483">
    <property type="term" value="F:transaminase activity"/>
    <property type="evidence" value="ECO:0007669"/>
    <property type="project" value="UniProtKB-KW"/>
</dbReference>
<dbReference type="Gene3D" id="3.90.550.10">
    <property type="entry name" value="Spore Coat Polysaccharide Biosynthesis Protein SpsA, Chain A"/>
    <property type="match status" value="1"/>
</dbReference>
<dbReference type="InterPro" id="IPR004839">
    <property type="entry name" value="Aminotransferase_I/II_large"/>
</dbReference>
<evidence type="ECO:0000313" key="7">
    <source>
        <dbReference type="Proteomes" id="UP000237319"/>
    </source>
</evidence>
<dbReference type="SUPFAM" id="SSF53383">
    <property type="entry name" value="PLP-dependent transferases"/>
    <property type="match status" value="1"/>
</dbReference>
<comment type="similarity">
    <text evidence="3">Belongs to the class-I pyridoxal-phosphate-dependent aminotransferase family.</text>
</comment>
<dbReference type="InterPro" id="IPR015424">
    <property type="entry name" value="PyrdxlP-dep_Trfase"/>
</dbReference>
<dbReference type="InterPro" id="IPR029044">
    <property type="entry name" value="Nucleotide-diphossugar_trans"/>
</dbReference>
<proteinExistence type="inferred from homology"/>
<evidence type="ECO:0000256" key="2">
    <source>
        <dbReference type="ARBA" id="ARBA00022898"/>
    </source>
</evidence>
<dbReference type="EMBL" id="PGLV01000003">
    <property type="protein sequence ID" value="POZ54690.1"/>
    <property type="molecule type" value="Genomic_DNA"/>
</dbReference>
<comment type="caution">
    <text evidence="6">The sequence shown here is derived from an EMBL/GenBank/DDBJ whole genome shotgun (WGS) entry which is preliminary data.</text>
</comment>
<keyword evidence="3" id="KW-0032">Aminotransferase</keyword>
<comment type="cofactor">
    <cofactor evidence="1 3">
        <name>pyridoxal 5'-phosphate</name>
        <dbReference type="ChEBI" id="CHEBI:597326"/>
    </cofactor>
</comment>
<keyword evidence="3" id="KW-0808">Transferase</keyword>
<dbReference type="CDD" id="cd02523">
    <property type="entry name" value="PC_cytidylyltransferase"/>
    <property type="match status" value="1"/>
</dbReference>
<evidence type="ECO:0000259" key="4">
    <source>
        <dbReference type="Pfam" id="PF00155"/>
    </source>
</evidence>
<reference evidence="6 7" key="1">
    <citation type="submission" date="2017-11" db="EMBL/GenBank/DDBJ databases">
        <title>Genome sequence of Lysinibacillus sphaericus, a lignin-degrading bacteria isolated from municipal solid waste soil.</title>
        <authorList>
            <person name="Persinoti G.F."/>
            <person name="Paixao D.A."/>
            <person name="Bugg T.D."/>
            <person name="Squina F.M."/>
        </authorList>
    </citation>
    <scope>NUCLEOTIDE SEQUENCE [LARGE SCALE GENOMIC DNA]</scope>
    <source>
        <strain evidence="6 7">A1</strain>
    </source>
</reference>
<keyword evidence="2" id="KW-0663">Pyridoxal phosphate</keyword>
<accession>A0A2S5CV58</accession>
<dbReference type="CDD" id="cd00609">
    <property type="entry name" value="AAT_like"/>
    <property type="match status" value="1"/>
</dbReference>
<evidence type="ECO:0000256" key="3">
    <source>
        <dbReference type="RuleBase" id="RU000481"/>
    </source>
</evidence>
<feature type="domain" description="Nucleotidyl transferase" evidence="5">
    <location>
        <begin position="3"/>
        <end position="131"/>
    </location>
</feature>
<keyword evidence="7" id="KW-1185">Reference proteome</keyword>
<dbReference type="Pfam" id="PF00483">
    <property type="entry name" value="NTP_transferase"/>
    <property type="match status" value="1"/>
</dbReference>
<dbReference type="GO" id="GO:0016829">
    <property type="term" value="F:lyase activity"/>
    <property type="evidence" value="ECO:0007669"/>
    <property type="project" value="UniProtKB-KW"/>
</dbReference>
<dbReference type="AlphaFoldDB" id="A0A2S5CV58"/>
<gene>
    <name evidence="6" type="primary">cobD_3</name>
    <name evidence="6" type="ORF">LYSIN_03550</name>
</gene>
<organism evidence="6 7">
    <name type="scientific">Lysinibacillus sphaericus</name>
    <name type="common">Bacillus sphaericus</name>
    <dbReference type="NCBI Taxonomy" id="1421"/>
    <lineage>
        <taxon>Bacteria</taxon>
        <taxon>Bacillati</taxon>
        <taxon>Bacillota</taxon>
        <taxon>Bacilli</taxon>
        <taxon>Bacillales</taxon>
        <taxon>Bacillaceae</taxon>
        <taxon>Lysinibacillus</taxon>
    </lineage>
</organism>
<dbReference type="Gene3D" id="3.90.1150.10">
    <property type="entry name" value="Aspartate Aminotransferase, domain 1"/>
    <property type="match status" value="1"/>
</dbReference>
<dbReference type="InterPro" id="IPR005835">
    <property type="entry name" value="NTP_transferase_dom"/>
</dbReference>
<dbReference type="Proteomes" id="UP000237319">
    <property type="component" value="Unassembled WGS sequence"/>
</dbReference>
<sequence length="610" mass="70520">MKKAIMLCAGRGSRLGTLSEEIPKPLLKVNKISIIENTINNLIDYHYDEVVIIIGYKGYKIMQELEKYREKIKIKYITNDIWDKTNNIYSLWLARHELNSSVTLIEGDIFFTKELMNHLVQLENSKNYILVSPLTNLLEGTYIEKDLENKIVQFHSTKNKTCSTIEKPYKTVNIYKFSEEFNGYLVEQLENEIQNGNINSYYEDIFVKDAKNNLNLLACEVPATCWFEIDNAYDLGIGEYQFANMSKQHQILKQQHGGYWRYPIKDAALIYNFHFPPEELKEKMKSRFDDLLLNYPSNSKTIEKYLSLFLGVNAEYLLMANGVSELIKILPQLFSGNVLLLDPSFNEYSNAFKEGNICSYKLLEEKEFKPDVHKIIDIAKEKNIQALVLITPDNPTGKSISKQDILKVYSETEAQGTIIIVDESFIDFSNESESKTLLNDLNNYPRILILKSMSKTFGIGGLRLGFAASSNEELLNNIRKKMPIWNINSFAEEFLMNLPQYKKFYFESCQIVRKETDELVDSLKDIQELKVFDTDSNFVLCKIKNKQITANDLAAKLLINHNIYIKECSGKSIMDAIYFFRVSSRNQKDNEILVNSLKKVLQDEQVLTTV</sequence>
<dbReference type="PANTHER" id="PTHR42885:SF1">
    <property type="entry name" value="THREONINE-PHOSPHATE DECARBOXYLASE"/>
    <property type="match status" value="1"/>
</dbReference>
<dbReference type="PROSITE" id="PS00105">
    <property type="entry name" value="AA_TRANSFER_CLASS_1"/>
    <property type="match status" value="1"/>
</dbReference>
<evidence type="ECO:0000259" key="5">
    <source>
        <dbReference type="Pfam" id="PF00483"/>
    </source>
</evidence>
<evidence type="ECO:0000313" key="6">
    <source>
        <dbReference type="EMBL" id="POZ54690.1"/>
    </source>
</evidence>
<name>A0A2S5CV58_LYSSH</name>
<keyword evidence="6" id="KW-0456">Lyase</keyword>
<dbReference type="GO" id="GO:0030170">
    <property type="term" value="F:pyridoxal phosphate binding"/>
    <property type="evidence" value="ECO:0007669"/>
    <property type="project" value="InterPro"/>
</dbReference>
<dbReference type="InterPro" id="IPR015421">
    <property type="entry name" value="PyrdxlP-dep_Trfase_major"/>
</dbReference>
<dbReference type="RefSeq" id="WP_069508246.1">
    <property type="nucleotide sequence ID" value="NZ_CP194323.1"/>
</dbReference>
<evidence type="ECO:0000256" key="1">
    <source>
        <dbReference type="ARBA" id="ARBA00001933"/>
    </source>
</evidence>
<protein>
    <recommendedName>
        <fullName evidence="3">Aminotransferase</fullName>
        <ecNumber evidence="3">2.6.1.-</ecNumber>
    </recommendedName>
</protein>
<dbReference type="SUPFAM" id="SSF53448">
    <property type="entry name" value="Nucleotide-diphospho-sugar transferases"/>
    <property type="match status" value="1"/>
</dbReference>
<dbReference type="PANTHER" id="PTHR42885">
    <property type="entry name" value="HISTIDINOL-PHOSPHATE AMINOTRANSFERASE-RELATED"/>
    <property type="match status" value="1"/>
</dbReference>
<feature type="domain" description="Aminotransferase class I/classII large" evidence="4">
    <location>
        <begin position="276"/>
        <end position="596"/>
    </location>
</feature>
<dbReference type="Pfam" id="PF00155">
    <property type="entry name" value="Aminotran_1_2"/>
    <property type="match status" value="1"/>
</dbReference>
<dbReference type="Gene3D" id="3.40.640.10">
    <property type="entry name" value="Type I PLP-dependent aspartate aminotransferase-like (Major domain)"/>
    <property type="match status" value="1"/>
</dbReference>